<sequence>MNFNDWSEEISKNLKQAQEQYWKNMAELHAKISGSAPPETPNMTEGLERLWSLISPQMPKQADDMMKQVFGMGKGRDQFADNFTAWKDVVDSLVESQLHSFGIPTKKAQEELVNQVEALTLENETLKTRIKELEAELAKQDKAASKKSSTGTGSKTKKISTPASVKKMPKSKAKAKPLSKAKTTKAPSSTTDTAPPKKAAKTTPKTTPKTTAKKPVTKKPASTKKSTAKAKPDDLSQVKGIGPVIQKKLIAAGITSFAQLAALSPDQAQKLDEQLNLQGRMARENWVSQAAKLATGDAT</sequence>
<dbReference type="Proteomes" id="UP000245539">
    <property type="component" value="Unassembled WGS sequence"/>
</dbReference>
<reference evidence="2 3" key="1">
    <citation type="submission" date="2018-05" db="EMBL/GenBank/DDBJ databases">
        <title>Leucothrix arctica sp. nov., isolated from Arctic seawater.</title>
        <authorList>
            <person name="Choi A."/>
            <person name="Baek K."/>
        </authorList>
    </citation>
    <scope>NUCLEOTIDE SEQUENCE [LARGE SCALE GENOMIC DNA]</scope>
    <source>
        <strain evidence="2 3">JCM 18388</strain>
    </source>
</reference>
<evidence type="ECO:0000256" key="1">
    <source>
        <dbReference type="SAM" id="MobiDB-lite"/>
    </source>
</evidence>
<dbReference type="EMBL" id="QGKM01000017">
    <property type="protein sequence ID" value="PWQ98229.1"/>
    <property type="molecule type" value="Genomic_DNA"/>
</dbReference>
<dbReference type="CDD" id="cd14724">
    <property type="entry name" value="ZIP_Gal4-like_1"/>
    <property type="match status" value="1"/>
</dbReference>
<dbReference type="UniPathway" id="UPA00917"/>
<dbReference type="AlphaFoldDB" id="A0A317CIT0"/>
<dbReference type="OrthoDB" id="7059739at2"/>
<evidence type="ECO:0000313" key="2">
    <source>
        <dbReference type="EMBL" id="PWQ98229.1"/>
    </source>
</evidence>
<organism evidence="2 3">
    <name type="scientific">Leucothrix pacifica</name>
    <dbReference type="NCBI Taxonomy" id="1247513"/>
    <lineage>
        <taxon>Bacteria</taxon>
        <taxon>Pseudomonadati</taxon>
        <taxon>Pseudomonadota</taxon>
        <taxon>Gammaproteobacteria</taxon>
        <taxon>Thiotrichales</taxon>
        <taxon>Thiotrichaceae</taxon>
        <taxon>Leucothrix</taxon>
    </lineage>
</organism>
<comment type="caution">
    <text evidence="2">The sequence shown here is derived from an EMBL/GenBank/DDBJ whole genome shotgun (WGS) entry which is preliminary data.</text>
</comment>
<dbReference type="RefSeq" id="WP_109837201.1">
    <property type="nucleotide sequence ID" value="NZ_QGKM01000017.1"/>
</dbReference>
<dbReference type="Gene3D" id="1.10.150.20">
    <property type="entry name" value="5' to 3' exonuclease, C-terminal subdomain"/>
    <property type="match status" value="1"/>
</dbReference>
<name>A0A317CIT0_9GAMM</name>
<dbReference type="Pfam" id="PF14520">
    <property type="entry name" value="HHH_5"/>
    <property type="match status" value="1"/>
</dbReference>
<feature type="region of interest" description="Disordered" evidence="1">
    <location>
        <begin position="137"/>
        <end position="236"/>
    </location>
</feature>
<feature type="compositionally biased region" description="Basic residues" evidence="1">
    <location>
        <begin position="167"/>
        <end position="183"/>
    </location>
</feature>
<feature type="compositionally biased region" description="Low complexity" evidence="1">
    <location>
        <begin position="184"/>
        <end position="210"/>
    </location>
</feature>
<feature type="compositionally biased region" description="Low complexity" evidence="1">
    <location>
        <begin position="146"/>
        <end position="166"/>
    </location>
</feature>
<evidence type="ECO:0000313" key="3">
    <source>
        <dbReference type="Proteomes" id="UP000245539"/>
    </source>
</evidence>
<accession>A0A317CIT0</accession>
<proteinExistence type="predicted"/>
<gene>
    <name evidence="2" type="ORF">DKW60_08360</name>
</gene>
<keyword evidence="3" id="KW-1185">Reference proteome</keyword>
<protein>
    <submittedName>
        <fullName evidence="2">Uncharacterized protein</fullName>
    </submittedName>
</protein>